<proteinExistence type="predicted"/>
<sequence>MVVSFMIRGSFALAPPLVGGLTPATNTTAPIRHRLPDFFHLMPRIRNFKGGRDEPQSKSVTAVQDLDKLPIAEQISARIEAARTALAAAAGVGAAVTLMLAVRRQRHQKLATWHTTHDAAERRVTELYTKAAEQLGNARAPVGLAGLYALERLAQDTACWPSG</sequence>
<dbReference type="Proteomes" id="UP001501666">
    <property type="component" value="Unassembled WGS sequence"/>
</dbReference>
<organism evidence="1 2">
    <name type="scientific">Nonomuraea recticatena</name>
    <dbReference type="NCBI Taxonomy" id="46178"/>
    <lineage>
        <taxon>Bacteria</taxon>
        <taxon>Bacillati</taxon>
        <taxon>Actinomycetota</taxon>
        <taxon>Actinomycetes</taxon>
        <taxon>Streptosporangiales</taxon>
        <taxon>Streptosporangiaceae</taxon>
        <taxon>Nonomuraea</taxon>
    </lineage>
</organism>
<evidence type="ECO:0000313" key="2">
    <source>
        <dbReference type="Proteomes" id="UP001501666"/>
    </source>
</evidence>
<keyword evidence="2" id="KW-1185">Reference proteome</keyword>
<protein>
    <submittedName>
        <fullName evidence="1">Uncharacterized protein</fullName>
    </submittedName>
</protein>
<name>A0ABN3SLY2_9ACTN</name>
<comment type="caution">
    <text evidence="1">The sequence shown here is derived from an EMBL/GenBank/DDBJ whole genome shotgun (WGS) entry which is preliminary data.</text>
</comment>
<accession>A0ABN3SLY2</accession>
<dbReference type="RefSeq" id="WP_346151587.1">
    <property type="nucleotide sequence ID" value="NZ_BAAATE010000021.1"/>
</dbReference>
<gene>
    <name evidence="1" type="ORF">GCM10010412_064280</name>
</gene>
<dbReference type="EMBL" id="BAAATE010000021">
    <property type="protein sequence ID" value="GAA2680218.1"/>
    <property type="molecule type" value="Genomic_DNA"/>
</dbReference>
<evidence type="ECO:0000313" key="1">
    <source>
        <dbReference type="EMBL" id="GAA2680218.1"/>
    </source>
</evidence>
<reference evidence="1 2" key="1">
    <citation type="journal article" date="2019" name="Int. J. Syst. Evol. Microbiol.">
        <title>The Global Catalogue of Microorganisms (GCM) 10K type strain sequencing project: providing services to taxonomists for standard genome sequencing and annotation.</title>
        <authorList>
            <consortium name="The Broad Institute Genomics Platform"/>
            <consortium name="The Broad Institute Genome Sequencing Center for Infectious Disease"/>
            <person name="Wu L."/>
            <person name="Ma J."/>
        </authorList>
    </citation>
    <scope>NUCLEOTIDE SEQUENCE [LARGE SCALE GENOMIC DNA]</scope>
    <source>
        <strain evidence="1 2">JCM 6835</strain>
    </source>
</reference>